<dbReference type="OMA" id="AYDIWIS"/>
<dbReference type="Gramene" id="Manes.15G016200.1.v8.1">
    <property type="protein sequence ID" value="Manes.15G016200.1.v8.1.CDS"/>
    <property type="gene ID" value="Manes.15G016200.v8.1"/>
</dbReference>
<organism evidence="1 2">
    <name type="scientific">Manihot esculenta</name>
    <name type="common">Cassava</name>
    <name type="synonym">Jatropha manihot</name>
    <dbReference type="NCBI Taxonomy" id="3983"/>
    <lineage>
        <taxon>Eukaryota</taxon>
        <taxon>Viridiplantae</taxon>
        <taxon>Streptophyta</taxon>
        <taxon>Embryophyta</taxon>
        <taxon>Tracheophyta</taxon>
        <taxon>Spermatophyta</taxon>
        <taxon>Magnoliopsida</taxon>
        <taxon>eudicotyledons</taxon>
        <taxon>Gunneridae</taxon>
        <taxon>Pentapetalae</taxon>
        <taxon>rosids</taxon>
        <taxon>fabids</taxon>
        <taxon>Malpighiales</taxon>
        <taxon>Euphorbiaceae</taxon>
        <taxon>Crotonoideae</taxon>
        <taxon>Manihoteae</taxon>
        <taxon>Manihot</taxon>
    </lineage>
</organism>
<dbReference type="STRING" id="3983.A0A2C9UC64"/>
<dbReference type="PANTHER" id="PTHR47604:SF1">
    <property type="entry name" value="ADENYLYL CYCLASE"/>
    <property type="match status" value="1"/>
</dbReference>
<evidence type="ECO:0008006" key="3">
    <source>
        <dbReference type="Google" id="ProtNLM"/>
    </source>
</evidence>
<dbReference type="GO" id="GO:0003729">
    <property type="term" value="F:mRNA binding"/>
    <property type="evidence" value="ECO:0000318"/>
    <property type="project" value="GO_Central"/>
</dbReference>
<gene>
    <name evidence="1" type="ORF">MANES_15G016200v8</name>
</gene>
<dbReference type="PANTHER" id="PTHR47604">
    <property type="entry name" value="ADENYLYL CYCLASE"/>
    <property type="match status" value="1"/>
</dbReference>
<proteinExistence type="predicted"/>
<dbReference type="EMBL" id="CM004401">
    <property type="protein sequence ID" value="OAY27791.1"/>
    <property type="molecule type" value="Genomic_DNA"/>
</dbReference>
<comment type="caution">
    <text evidence="1">The sequence shown here is derived from an EMBL/GenBank/DDBJ whole genome shotgun (WGS) entry which is preliminary data.</text>
</comment>
<evidence type="ECO:0000313" key="2">
    <source>
        <dbReference type="Proteomes" id="UP000091857"/>
    </source>
</evidence>
<dbReference type="InterPro" id="IPR011990">
    <property type="entry name" value="TPR-like_helical_dom_sf"/>
</dbReference>
<keyword evidence="2" id="KW-1185">Reference proteome</keyword>
<protein>
    <recommendedName>
        <fullName evidence="3">Pentacotripeptide-repeat region of PRORP domain-containing protein</fullName>
    </recommendedName>
</protein>
<name>A0A2C9UC64_MANES</name>
<reference evidence="2" key="1">
    <citation type="journal article" date="2016" name="Nat. Biotechnol.">
        <title>Sequencing wild and cultivated cassava and related species reveals extensive interspecific hybridization and genetic diversity.</title>
        <authorList>
            <person name="Bredeson J.V."/>
            <person name="Lyons J.B."/>
            <person name="Prochnik S.E."/>
            <person name="Wu G.A."/>
            <person name="Ha C.M."/>
            <person name="Edsinger-Gonzales E."/>
            <person name="Grimwood J."/>
            <person name="Schmutz J."/>
            <person name="Rabbi I.Y."/>
            <person name="Egesi C."/>
            <person name="Nauluvula P."/>
            <person name="Lebot V."/>
            <person name="Ndunguru J."/>
            <person name="Mkamilo G."/>
            <person name="Bart R.S."/>
            <person name="Setter T.L."/>
            <person name="Gleadow R.M."/>
            <person name="Kulakow P."/>
            <person name="Ferguson M.E."/>
            <person name="Rounsley S."/>
            <person name="Rokhsar D.S."/>
        </authorList>
    </citation>
    <scope>NUCLEOTIDE SEQUENCE [LARGE SCALE GENOMIC DNA]</scope>
    <source>
        <strain evidence="2">cv. AM560-2</strain>
    </source>
</reference>
<accession>A0A2C9UC64</accession>
<evidence type="ECO:0000313" key="1">
    <source>
        <dbReference type="EMBL" id="OAY27791.1"/>
    </source>
</evidence>
<dbReference type="Gene3D" id="1.25.40.10">
    <property type="entry name" value="Tetratricopeptide repeat domain"/>
    <property type="match status" value="1"/>
</dbReference>
<dbReference type="OrthoDB" id="2016320at2759"/>
<dbReference type="GO" id="GO:0005739">
    <property type="term" value="C:mitochondrion"/>
    <property type="evidence" value="ECO:0007669"/>
    <property type="project" value="GOC"/>
</dbReference>
<dbReference type="GO" id="GO:0090617">
    <property type="term" value="P:mitochondrial mRNA 5'-end processing"/>
    <property type="evidence" value="ECO:0000318"/>
    <property type="project" value="GO_Central"/>
</dbReference>
<dbReference type="Proteomes" id="UP000091857">
    <property type="component" value="Chromosome 15"/>
</dbReference>
<sequence length="397" mass="44612">MQVLSNARRLARVLKPPVLLGSAATHKLLSSDIQITFSPRTSHQWESYNFYSSDSLYFSGTRLLMAQQDIYSRAAKASFSTEASSAESTPTESVKELYDKILESVNVKRTMAPNAWLWSLIENCKSIEDVRLLFDSLHNLRKFRLSNLRIHENFNCHLCREVTKACAKVGAIDFGKKALWKHNVYGLTPNIGSANHLLSYAKEHNDVSFMVEVMKLLKKNHIPLQPSTADIVFSICYNAGNWELISKYLKKFLKAGVKLRKTAFDILMDFAIKRGDTESLWQIEELRSESTQQHTLVSGFSCAKGLILERKIEDAAAVIQILNETLSDTKKSGIVVQLQKLVSEWPLDVVKQQPEENRKAVAAALKTDIPAVVGLLNMGLELNVNLEDLTSKAEIPS</sequence>
<dbReference type="AlphaFoldDB" id="A0A2C9UC64"/>